<organism evidence="1 2">
    <name type="scientific">Athelia psychrophila</name>
    <dbReference type="NCBI Taxonomy" id="1759441"/>
    <lineage>
        <taxon>Eukaryota</taxon>
        <taxon>Fungi</taxon>
        <taxon>Dikarya</taxon>
        <taxon>Basidiomycota</taxon>
        <taxon>Agaricomycotina</taxon>
        <taxon>Agaricomycetes</taxon>
        <taxon>Agaricomycetidae</taxon>
        <taxon>Atheliales</taxon>
        <taxon>Atheliaceae</taxon>
        <taxon>Athelia</taxon>
    </lineage>
</organism>
<protein>
    <submittedName>
        <fullName evidence="1">Uncharacterized protein</fullName>
    </submittedName>
</protein>
<sequence length="105" mass="11846">MQHTVATLRANIDTLNAQSTQLATQGLTMSDANAQITQMGAQIRSMDACQEKETERLKALMRDDLMRVTIRKLECVCVFLILPFRLFSSSLLSFFCRHGTPRVIP</sequence>
<evidence type="ECO:0000313" key="2">
    <source>
        <dbReference type="Proteomes" id="UP000076532"/>
    </source>
</evidence>
<dbReference type="OrthoDB" id="3181072at2759"/>
<dbReference type="EMBL" id="KV417516">
    <property type="protein sequence ID" value="KZP26137.1"/>
    <property type="molecule type" value="Genomic_DNA"/>
</dbReference>
<dbReference type="AlphaFoldDB" id="A0A166PIQ8"/>
<proteinExistence type="predicted"/>
<evidence type="ECO:0000313" key="1">
    <source>
        <dbReference type="EMBL" id="KZP26137.1"/>
    </source>
</evidence>
<keyword evidence="2" id="KW-1185">Reference proteome</keyword>
<dbReference type="Proteomes" id="UP000076532">
    <property type="component" value="Unassembled WGS sequence"/>
</dbReference>
<accession>A0A166PIQ8</accession>
<reference evidence="1 2" key="1">
    <citation type="journal article" date="2016" name="Mol. Biol. Evol.">
        <title>Comparative Genomics of Early-Diverging Mushroom-Forming Fungi Provides Insights into the Origins of Lignocellulose Decay Capabilities.</title>
        <authorList>
            <person name="Nagy L.G."/>
            <person name="Riley R."/>
            <person name="Tritt A."/>
            <person name="Adam C."/>
            <person name="Daum C."/>
            <person name="Floudas D."/>
            <person name="Sun H."/>
            <person name="Yadav J.S."/>
            <person name="Pangilinan J."/>
            <person name="Larsson K.H."/>
            <person name="Matsuura K."/>
            <person name="Barry K."/>
            <person name="Labutti K."/>
            <person name="Kuo R."/>
            <person name="Ohm R.A."/>
            <person name="Bhattacharya S.S."/>
            <person name="Shirouzu T."/>
            <person name="Yoshinaga Y."/>
            <person name="Martin F.M."/>
            <person name="Grigoriev I.V."/>
            <person name="Hibbett D.S."/>
        </authorList>
    </citation>
    <scope>NUCLEOTIDE SEQUENCE [LARGE SCALE GENOMIC DNA]</scope>
    <source>
        <strain evidence="1 2">CBS 109695</strain>
    </source>
</reference>
<gene>
    <name evidence="1" type="ORF">FIBSPDRAFT_855088</name>
</gene>
<name>A0A166PIQ8_9AGAM</name>